<evidence type="ECO:0000256" key="2">
    <source>
        <dbReference type="ARBA" id="ARBA00023274"/>
    </source>
</evidence>
<dbReference type="Pfam" id="PF00829">
    <property type="entry name" value="Ribosomal_L21p"/>
    <property type="match status" value="1"/>
</dbReference>
<dbReference type="GO" id="GO:0019843">
    <property type="term" value="F:rRNA binding"/>
    <property type="evidence" value="ECO:0007669"/>
    <property type="project" value="UniProtKB-KW"/>
</dbReference>
<reference evidence="5 6" key="1">
    <citation type="journal article" date="2015" name="Nature">
        <title>rRNA introns, odd ribosomes, and small enigmatic genomes across a large radiation of phyla.</title>
        <authorList>
            <person name="Brown C.T."/>
            <person name="Hug L.A."/>
            <person name="Thomas B.C."/>
            <person name="Sharon I."/>
            <person name="Castelle C.J."/>
            <person name="Singh A."/>
            <person name="Wilkins M.J."/>
            <person name="Williams K.H."/>
            <person name="Banfield J.F."/>
        </authorList>
    </citation>
    <scope>NUCLEOTIDE SEQUENCE [LARGE SCALE GENOMIC DNA]</scope>
</reference>
<dbReference type="AlphaFoldDB" id="A0A0G0K700"/>
<dbReference type="GO" id="GO:0003735">
    <property type="term" value="F:structural constituent of ribosome"/>
    <property type="evidence" value="ECO:0007669"/>
    <property type="project" value="InterPro"/>
</dbReference>
<keyword evidence="1 4" id="KW-0689">Ribosomal protein</keyword>
<dbReference type="GO" id="GO:0005840">
    <property type="term" value="C:ribosome"/>
    <property type="evidence" value="ECO:0007669"/>
    <property type="project" value="UniProtKB-KW"/>
</dbReference>
<comment type="similarity">
    <text evidence="4">Belongs to the bacterial ribosomal protein bL21 family.</text>
</comment>
<comment type="caution">
    <text evidence="5">The sequence shown here is derived from an EMBL/GenBank/DDBJ whole genome shotgun (WGS) entry which is preliminary data.</text>
</comment>
<evidence type="ECO:0000256" key="3">
    <source>
        <dbReference type="ARBA" id="ARBA00035483"/>
    </source>
</evidence>
<dbReference type="InterPro" id="IPR036164">
    <property type="entry name" value="bL21-like_sf"/>
</dbReference>
<dbReference type="Proteomes" id="UP000034471">
    <property type="component" value="Unassembled WGS sequence"/>
</dbReference>
<comment type="function">
    <text evidence="4">This protein binds to 23S rRNA in the presence of protein L20.</text>
</comment>
<gene>
    <name evidence="5" type="ORF">US54_C0068G0005</name>
</gene>
<evidence type="ECO:0000313" key="6">
    <source>
        <dbReference type="Proteomes" id="UP000034471"/>
    </source>
</evidence>
<dbReference type="NCBIfam" id="TIGR00061">
    <property type="entry name" value="L21"/>
    <property type="match status" value="1"/>
</dbReference>
<evidence type="ECO:0000256" key="1">
    <source>
        <dbReference type="ARBA" id="ARBA00022980"/>
    </source>
</evidence>
<evidence type="ECO:0000313" key="5">
    <source>
        <dbReference type="EMBL" id="KKQ36416.1"/>
    </source>
</evidence>
<keyword evidence="4" id="KW-0699">rRNA-binding</keyword>
<dbReference type="EMBL" id="LBTJ01000068">
    <property type="protein sequence ID" value="KKQ36416.1"/>
    <property type="molecule type" value="Genomic_DNA"/>
</dbReference>
<dbReference type="STRING" id="1618481.US54_C0068G0005"/>
<name>A0A0G0K700_9BACT</name>
<proteinExistence type="inferred from homology"/>
<keyword evidence="2 4" id="KW-0687">Ribonucleoprotein</keyword>
<protein>
    <recommendedName>
        <fullName evidence="3 4">50S ribosomal protein L21</fullName>
    </recommendedName>
</protein>
<dbReference type="GO" id="GO:0006412">
    <property type="term" value="P:translation"/>
    <property type="evidence" value="ECO:0007669"/>
    <property type="project" value="InterPro"/>
</dbReference>
<organism evidence="5 6">
    <name type="scientific">Candidatus Roizmanbacteria bacterium GW2011_GWA2_37_7</name>
    <dbReference type="NCBI Taxonomy" id="1618481"/>
    <lineage>
        <taxon>Bacteria</taxon>
        <taxon>Candidatus Roizmaniibacteriota</taxon>
    </lineage>
</organism>
<dbReference type="SUPFAM" id="SSF141091">
    <property type="entry name" value="L21p-like"/>
    <property type="match status" value="1"/>
</dbReference>
<dbReference type="GO" id="GO:0005737">
    <property type="term" value="C:cytoplasm"/>
    <property type="evidence" value="ECO:0007669"/>
    <property type="project" value="UniProtKB-ARBA"/>
</dbReference>
<keyword evidence="4" id="KW-0694">RNA-binding</keyword>
<dbReference type="InterPro" id="IPR001787">
    <property type="entry name" value="Ribosomal_bL21"/>
</dbReference>
<sequence length="101" mass="11594">MNTHAVIQIQGKQYITQKGDDIIIENIGKEKGTEIDVPVIMLFDEHSSKIEIPKKETQGKAKVIENLQGDKIRVAKYKSKVRYRKVMGFRPQLTKIQITNI</sequence>
<dbReference type="GO" id="GO:1990904">
    <property type="term" value="C:ribonucleoprotein complex"/>
    <property type="evidence" value="ECO:0007669"/>
    <property type="project" value="UniProtKB-KW"/>
</dbReference>
<accession>A0A0G0K700</accession>
<evidence type="ECO:0000256" key="4">
    <source>
        <dbReference type="RuleBase" id="RU000562"/>
    </source>
</evidence>
<dbReference type="InterPro" id="IPR028909">
    <property type="entry name" value="bL21-like"/>
</dbReference>